<dbReference type="AlphaFoldDB" id="A0AAV0D8Y8"/>
<dbReference type="Proteomes" id="UP001152523">
    <property type="component" value="Unassembled WGS sequence"/>
</dbReference>
<feature type="region of interest" description="Disordered" evidence="1">
    <location>
        <begin position="103"/>
        <end position="127"/>
    </location>
</feature>
<gene>
    <name evidence="2" type="ORF">CEPIT_LOCUS13115</name>
    <name evidence="3" type="ORF">CEPIT_LOCUS33083</name>
</gene>
<dbReference type="InterPro" id="IPR012340">
    <property type="entry name" value="NA-bd_OB-fold"/>
</dbReference>
<protein>
    <recommendedName>
        <fullName evidence="5">Replication factor A C-terminal domain-containing protein</fullName>
    </recommendedName>
</protein>
<evidence type="ECO:0000313" key="3">
    <source>
        <dbReference type="EMBL" id="CAH9133619.1"/>
    </source>
</evidence>
<feature type="compositionally biased region" description="Low complexity" evidence="1">
    <location>
        <begin position="110"/>
        <end position="120"/>
    </location>
</feature>
<dbReference type="EMBL" id="CAMAPF010000083">
    <property type="protein sequence ID" value="CAH9095036.1"/>
    <property type="molecule type" value="Genomic_DNA"/>
</dbReference>
<evidence type="ECO:0000313" key="4">
    <source>
        <dbReference type="Proteomes" id="UP001152523"/>
    </source>
</evidence>
<reference evidence="2" key="1">
    <citation type="submission" date="2022-07" db="EMBL/GenBank/DDBJ databases">
        <authorList>
            <person name="Macas J."/>
            <person name="Novak P."/>
            <person name="Neumann P."/>
        </authorList>
    </citation>
    <scope>NUCLEOTIDE SEQUENCE</scope>
</reference>
<sequence>MRYRRMTIKDETGTVSGIMFGLCAEKLLLMTSRQVMEVESQGKKASFPYINKRLAKEEYIVQLRSSLDNRSSTNNYPRKASTSYVITSLHESSLHVIRMDEANDADHIAPSESTSTSTPPVKRIKTV</sequence>
<proteinExistence type="predicted"/>
<dbReference type="EMBL" id="CAMAPF010000976">
    <property type="protein sequence ID" value="CAH9133619.1"/>
    <property type="molecule type" value="Genomic_DNA"/>
</dbReference>
<accession>A0AAV0D8Y8</accession>
<evidence type="ECO:0000256" key="1">
    <source>
        <dbReference type="SAM" id="MobiDB-lite"/>
    </source>
</evidence>
<organism evidence="2 4">
    <name type="scientific">Cuscuta epithymum</name>
    <dbReference type="NCBI Taxonomy" id="186058"/>
    <lineage>
        <taxon>Eukaryota</taxon>
        <taxon>Viridiplantae</taxon>
        <taxon>Streptophyta</taxon>
        <taxon>Embryophyta</taxon>
        <taxon>Tracheophyta</taxon>
        <taxon>Spermatophyta</taxon>
        <taxon>Magnoliopsida</taxon>
        <taxon>eudicotyledons</taxon>
        <taxon>Gunneridae</taxon>
        <taxon>Pentapetalae</taxon>
        <taxon>asterids</taxon>
        <taxon>lamiids</taxon>
        <taxon>Solanales</taxon>
        <taxon>Convolvulaceae</taxon>
        <taxon>Cuscuteae</taxon>
        <taxon>Cuscuta</taxon>
        <taxon>Cuscuta subgen. Cuscuta</taxon>
    </lineage>
</organism>
<dbReference type="Gene3D" id="2.40.50.140">
    <property type="entry name" value="Nucleic acid-binding proteins"/>
    <property type="match status" value="1"/>
</dbReference>
<name>A0AAV0D8Y8_9ASTE</name>
<evidence type="ECO:0000313" key="2">
    <source>
        <dbReference type="EMBL" id="CAH9095036.1"/>
    </source>
</evidence>
<keyword evidence="4" id="KW-1185">Reference proteome</keyword>
<evidence type="ECO:0008006" key="5">
    <source>
        <dbReference type="Google" id="ProtNLM"/>
    </source>
</evidence>
<comment type="caution">
    <text evidence="2">The sequence shown here is derived from an EMBL/GenBank/DDBJ whole genome shotgun (WGS) entry which is preliminary data.</text>
</comment>